<dbReference type="PROSITE" id="PS51832">
    <property type="entry name" value="HD_GYP"/>
    <property type="match status" value="1"/>
</dbReference>
<dbReference type="Gene3D" id="6.10.340.10">
    <property type="match status" value="1"/>
</dbReference>
<dbReference type="PANTHER" id="PTHR43155:SF2">
    <property type="entry name" value="CYCLIC DI-GMP PHOSPHODIESTERASE PA4108"/>
    <property type="match status" value="1"/>
</dbReference>
<dbReference type="InterPro" id="IPR003018">
    <property type="entry name" value="GAF"/>
</dbReference>
<dbReference type="SMART" id="SM00471">
    <property type="entry name" value="HDc"/>
    <property type="match status" value="1"/>
</dbReference>
<dbReference type="RefSeq" id="WP_011713197.1">
    <property type="nucleotide sequence ID" value="NC_008576.1"/>
</dbReference>
<dbReference type="Gene3D" id="3.30.450.40">
    <property type="match status" value="1"/>
</dbReference>
<dbReference type="KEGG" id="mgm:Mmc1_1538"/>
<dbReference type="PANTHER" id="PTHR43155">
    <property type="entry name" value="CYCLIC DI-GMP PHOSPHODIESTERASE PA4108-RELATED"/>
    <property type="match status" value="1"/>
</dbReference>
<dbReference type="InterPro" id="IPR037522">
    <property type="entry name" value="HD_GYP_dom"/>
</dbReference>
<protein>
    <submittedName>
        <fullName evidence="3">Metal dependent phosphohydrolase</fullName>
    </submittedName>
</protein>
<dbReference type="InterPro" id="IPR029151">
    <property type="entry name" value="Sensor-like_sf"/>
</dbReference>
<feature type="transmembrane region" description="Helical" evidence="1">
    <location>
        <begin position="343"/>
        <end position="362"/>
    </location>
</feature>
<organism evidence="3 4">
    <name type="scientific">Magnetococcus marinus (strain ATCC BAA-1437 / JCM 17883 / MC-1)</name>
    <dbReference type="NCBI Taxonomy" id="156889"/>
    <lineage>
        <taxon>Bacteria</taxon>
        <taxon>Pseudomonadati</taxon>
        <taxon>Pseudomonadota</taxon>
        <taxon>Magnetococcia</taxon>
        <taxon>Magnetococcales</taxon>
        <taxon>Magnetococcaceae</taxon>
        <taxon>Magnetococcus</taxon>
    </lineage>
</organism>
<keyword evidence="4" id="KW-1185">Reference proteome</keyword>
<gene>
    <name evidence="3" type="ordered locus">Mmc1_1538</name>
</gene>
<accession>A0L7V4</accession>
<keyword evidence="1" id="KW-0472">Membrane</keyword>
<evidence type="ECO:0000313" key="3">
    <source>
        <dbReference type="EMBL" id="ABK44047.1"/>
    </source>
</evidence>
<sequence length="1004" mass="111934" precursor="true">MKSPTKKQFPFHIGMSLYLLAVVLLLTVMIFFIVHRQSVLTAQKDAINLFQSTTADITHQLKGVLRPAMVLSRVHASAPSINAPLVGDGMNHPFMAQLIESLQVDKNLYAVYVGLANGDFIQAIAAVENPGVRALYEAPEQTAVIARIIHGTPRKTYLQFLDHQGKVLEHRQTDNPSYNPVSRPWYGKALTSKTFSVTDAYVFNSSPELGITVSHALKGGAGVVGVDLTLRQLNRLLQEKQISKHSHLLIFDQQKRVLAYQGFNGQTPIQSLTPMDALGIPQVTLLENLNPAREQVEVHPFKGDPYLLVQHAYTPIPEHTLNVAVISPLSDFTGHVRNMRQTILVSVLLLMLVLVPLIIWSIRKLSKVLVLLAEDAERIQRLDFDGKSPEGSMITEVNQLTSGFAALKETILARTEAMQRSQAKLQKVLDISISLGVENDHEVLLEKILLGGIELTRADAGTLYMLEDDKLHFKILRTNSLGMSMGGKSGQPVTLPPMNLHHPETGEPNHSNVATYTALTAKTVNIVDAYDNTTFDFSGTRKFDAATGYRSQSFLNVPLVPRGGKVLGVLQLLNAQDPVTGATVPFEADTVSIIEALSAQAAVTLENKTLLEAQKALFDSFIRLMAGAIDAKSAYTGGHCERVPILGQRLADLANRATDGPFAGFTMNETQAEEMRVAAWLHDCGKVTTPEYVVDKATKLETTYNRIHEVRMRFEVLYRDAQIQFWQDVAQGNGMLDALEKSLKEKKAQLDNDFEFLATSNVGGEYMAPEKQERIRQIAQIPWMRYFDDRLGLSEAELLRVKDLEKVAIPARESLLSDRADHILPRLDRDKEVAELEALGITMPVPENQYNFGEIYNLCIAKGTLSNEERFKINEHVVQSILMLEKLPFPEGMKNVPEFAGAHHETMIGTGYPRGLKKDQMSVQARIMAIADVFEALTAADRPYKKPKKMSEAIKIMSFMVKDQHIDKELFQLFLSSGLYHEYGEEYLLDFQMDDVDIRPYLDA</sequence>
<dbReference type="SUPFAM" id="SSF109604">
    <property type="entry name" value="HD-domain/PDEase-like"/>
    <property type="match status" value="2"/>
</dbReference>
<dbReference type="eggNOG" id="COG3437">
    <property type="taxonomic scope" value="Bacteria"/>
</dbReference>
<dbReference type="eggNOG" id="COG2203">
    <property type="taxonomic scope" value="Bacteria"/>
</dbReference>
<evidence type="ECO:0000259" key="2">
    <source>
        <dbReference type="PROSITE" id="PS51832"/>
    </source>
</evidence>
<keyword evidence="1" id="KW-1133">Transmembrane helix</keyword>
<keyword evidence="1" id="KW-0812">Transmembrane</keyword>
<dbReference type="SUPFAM" id="SSF103190">
    <property type="entry name" value="Sensory domain-like"/>
    <property type="match status" value="1"/>
</dbReference>
<feature type="domain" description="HD-GYP" evidence="2">
    <location>
        <begin position="784"/>
        <end position="990"/>
    </location>
</feature>
<dbReference type="OrthoDB" id="9802066at2"/>
<dbReference type="Gene3D" id="3.30.450.20">
    <property type="entry name" value="PAS domain"/>
    <property type="match status" value="1"/>
</dbReference>
<dbReference type="Proteomes" id="UP000002586">
    <property type="component" value="Chromosome"/>
</dbReference>
<reference evidence="3 4" key="2">
    <citation type="journal article" date="2012" name="Int. J. Syst. Evol. Microbiol.">
        <title>Magnetococcus marinus gen. nov., sp. nov., a marine, magnetotactic bacterium that represents a novel lineage (Magnetococcaceae fam. nov.; Magnetococcales ord. nov.) at the base of the Alphaproteobacteria.</title>
        <authorList>
            <person name="Bazylinski D.A."/>
            <person name="Williams T.J."/>
            <person name="Lefevre C.T."/>
            <person name="Berg R.J."/>
            <person name="Zhang C.L."/>
            <person name="Bowser S.S."/>
            <person name="Dean A.J."/>
            <person name="Beveridge T.J."/>
        </authorList>
    </citation>
    <scope>NUCLEOTIDE SEQUENCE [LARGE SCALE GENOMIC DNA]</scope>
    <source>
        <strain evidence="4">ATCC BAA-1437 / JCM 17883 / MC-1</strain>
    </source>
</reference>
<reference evidence="4" key="1">
    <citation type="journal article" date="2009" name="Appl. Environ. Microbiol.">
        <title>Complete genome sequence of the chemolithoautotrophic marine magnetotactic coccus strain MC-1.</title>
        <authorList>
            <person name="Schubbe S."/>
            <person name="Williams T.J."/>
            <person name="Xie G."/>
            <person name="Kiss H.E."/>
            <person name="Brettin T.S."/>
            <person name="Martinez D."/>
            <person name="Ross C.A."/>
            <person name="Schuler D."/>
            <person name="Cox B.L."/>
            <person name="Nealson K.H."/>
            <person name="Bazylinski D.A."/>
        </authorList>
    </citation>
    <scope>NUCLEOTIDE SEQUENCE [LARGE SCALE GENOMIC DNA]</scope>
    <source>
        <strain evidence="4">ATCC BAA-1437 / JCM 17883 / MC-1</strain>
    </source>
</reference>
<dbReference type="CDD" id="cd00077">
    <property type="entry name" value="HDc"/>
    <property type="match status" value="1"/>
</dbReference>
<dbReference type="GO" id="GO:0008081">
    <property type="term" value="F:phosphoric diester hydrolase activity"/>
    <property type="evidence" value="ECO:0007669"/>
    <property type="project" value="UniProtKB-ARBA"/>
</dbReference>
<dbReference type="AlphaFoldDB" id="A0L7V4"/>
<dbReference type="eggNOG" id="COG1502">
    <property type="taxonomic scope" value="Bacteria"/>
</dbReference>
<dbReference type="Pfam" id="PF01590">
    <property type="entry name" value="GAF"/>
    <property type="match status" value="1"/>
</dbReference>
<feature type="transmembrane region" description="Helical" evidence="1">
    <location>
        <begin position="12"/>
        <end position="34"/>
    </location>
</feature>
<dbReference type="EMBL" id="CP000471">
    <property type="protein sequence ID" value="ABK44047.1"/>
    <property type="molecule type" value="Genomic_DNA"/>
</dbReference>
<dbReference type="eggNOG" id="COG2206">
    <property type="taxonomic scope" value="Bacteria"/>
</dbReference>
<keyword evidence="3" id="KW-0378">Hydrolase</keyword>
<dbReference type="InterPro" id="IPR029016">
    <property type="entry name" value="GAF-like_dom_sf"/>
</dbReference>
<proteinExistence type="predicted"/>
<dbReference type="SMART" id="SM00065">
    <property type="entry name" value="GAF"/>
    <property type="match status" value="1"/>
</dbReference>
<name>A0L7V4_MAGMM</name>
<dbReference type="Pfam" id="PF13487">
    <property type="entry name" value="HD_5"/>
    <property type="match status" value="1"/>
</dbReference>
<dbReference type="SUPFAM" id="SSF55781">
    <property type="entry name" value="GAF domain-like"/>
    <property type="match status" value="1"/>
</dbReference>
<evidence type="ECO:0000313" key="4">
    <source>
        <dbReference type="Proteomes" id="UP000002586"/>
    </source>
</evidence>
<dbReference type="HOGENOM" id="CLU_010403_1_0_5"/>
<dbReference type="Gene3D" id="1.10.3210.10">
    <property type="entry name" value="Hypothetical protein af1432"/>
    <property type="match status" value="2"/>
</dbReference>
<dbReference type="InterPro" id="IPR003607">
    <property type="entry name" value="HD/PDEase_dom"/>
</dbReference>
<evidence type="ECO:0000256" key="1">
    <source>
        <dbReference type="SAM" id="Phobius"/>
    </source>
</evidence>
<dbReference type="STRING" id="156889.Mmc1_1538"/>